<reference evidence="3" key="1">
    <citation type="submission" date="2019-02" db="EMBL/GenBank/DDBJ databases">
        <authorList>
            <person name="Gruber-Vodicka R. H."/>
            <person name="Seah K. B. B."/>
        </authorList>
    </citation>
    <scope>NUCLEOTIDE SEQUENCE</scope>
    <source>
        <strain evidence="2">BECK_S312</strain>
        <strain evidence="3">BECK_S426</strain>
    </source>
</reference>
<dbReference type="InterPro" id="IPR027805">
    <property type="entry name" value="Transposase_HTH_dom"/>
</dbReference>
<dbReference type="EMBL" id="CAADFM010000519">
    <property type="protein sequence ID" value="VFK26226.1"/>
    <property type="molecule type" value="Genomic_DNA"/>
</dbReference>
<keyword evidence="3" id="KW-0378">Hydrolase</keyword>
<sequence>MSILNYKDAKGKPAALIAMTSLNRNEFEKLCIYFCDAWNAKIESEGRDPSGCGRKPRLTTMEDKLFFILFYLKTYPLQEVIAHLFDMSQSQANFWIHTLSKVLKDALHRQGYAPSRIPKDMLDRLENEELQDFAIDGTERKINRQIDNRLYRKRIPCFI</sequence>
<gene>
    <name evidence="2" type="ORF">BECKLPF1236A_GA0070988_105192</name>
    <name evidence="3" type="ORF">BECKLPF1236C_GA0070990_106322</name>
</gene>
<keyword evidence="3" id="KW-0540">Nuclease</keyword>
<keyword evidence="3" id="KW-0255">Endonuclease</keyword>
<feature type="domain" description="Transposase Helix-turn-helix" evidence="1">
    <location>
        <begin position="57"/>
        <end position="107"/>
    </location>
</feature>
<evidence type="ECO:0000313" key="3">
    <source>
        <dbReference type="EMBL" id="VFK36540.1"/>
    </source>
</evidence>
<evidence type="ECO:0000259" key="1">
    <source>
        <dbReference type="Pfam" id="PF13613"/>
    </source>
</evidence>
<dbReference type="GO" id="GO:0004519">
    <property type="term" value="F:endonuclease activity"/>
    <property type="evidence" value="ECO:0007669"/>
    <property type="project" value="UniProtKB-KW"/>
</dbReference>
<dbReference type="Pfam" id="PF13613">
    <property type="entry name" value="HTH_Tnp_4"/>
    <property type="match status" value="1"/>
</dbReference>
<protein>
    <submittedName>
        <fullName evidence="3">Helix-turn-helix of DDE superfamily endonuclease</fullName>
    </submittedName>
</protein>
<organism evidence="3">
    <name type="scientific">Candidatus Kentrum sp. LPFa</name>
    <dbReference type="NCBI Taxonomy" id="2126335"/>
    <lineage>
        <taxon>Bacteria</taxon>
        <taxon>Pseudomonadati</taxon>
        <taxon>Pseudomonadota</taxon>
        <taxon>Gammaproteobacteria</taxon>
        <taxon>Candidatus Kentrum</taxon>
    </lineage>
</organism>
<dbReference type="AlphaFoldDB" id="A0A450Y4S2"/>
<evidence type="ECO:0000313" key="2">
    <source>
        <dbReference type="EMBL" id="VFK26226.1"/>
    </source>
</evidence>
<accession>A0A450Y4S2</accession>
<proteinExistence type="predicted"/>
<name>A0A450Y4S2_9GAMM</name>
<dbReference type="EMBL" id="CAADFP010000632">
    <property type="protein sequence ID" value="VFK36540.1"/>
    <property type="molecule type" value="Genomic_DNA"/>
</dbReference>